<dbReference type="AlphaFoldDB" id="A0A1I7S168"/>
<evidence type="ECO:0000259" key="3">
    <source>
        <dbReference type="PROSITE" id="PS50015"/>
    </source>
</evidence>
<evidence type="ECO:0000313" key="4">
    <source>
        <dbReference type="EMBL" id="CAD5208052.1"/>
    </source>
</evidence>
<feature type="chain" id="PRO_5035399672" evidence="2">
    <location>
        <begin position="17"/>
        <end position="386"/>
    </location>
</feature>
<dbReference type="InterPro" id="IPR008139">
    <property type="entry name" value="SaposinB_dom"/>
</dbReference>
<protein>
    <submittedName>
        <fullName evidence="4">(pine wood nematode) hypothetical protein</fullName>
    </submittedName>
    <submittedName>
        <fullName evidence="7">Saposin B-type domain-containing protein</fullName>
    </submittedName>
</protein>
<dbReference type="WBParaSite" id="BXY_0674300.1">
    <property type="protein sequence ID" value="BXY_0674300.1"/>
    <property type="gene ID" value="BXY_0674300"/>
</dbReference>
<keyword evidence="2" id="KW-0732">Signal</keyword>
<dbReference type="EMBL" id="CAJFDI010000001">
    <property type="protein sequence ID" value="CAD5208052.1"/>
    <property type="molecule type" value="Genomic_DNA"/>
</dbReference>
<accession>A0A1I7S168</accession>
<evidence type="ECO:0000313" key="6">
    <source>
        <dbReference type="Proteomes" id="UP000659654"/>
    </source>
</evidence>
<reference evidence="4" key="2">
    <citation type="submission" date="2020-09" db="EMBL/GenBank/DDBJ databases">
        <authorList>
            <person name="Kikuchi T."/>
        </authorList>
    </citation>
    <scope>NUCLEOTIDE SEQUENCE</scope>
    <source>
        <strain evidence="4">Ka4C1</strain>
    </source>
</reference>
<gene>
    <name evidence="4" type="ORF">BXYJ_LOCUS288</name>
</gene>
<keyword evidence="6" id="KW-1185">Reference proteome</keyword>
<dbReference type="Proteomes" id="UP000095284">
    <property type="component" value="Unplaced"/>
</dbReference>
<evidence type="ECO:0000256" key="1">
    <source>
        <dbReference type="ARBA" id="ARBA00023157"/>
    </source>
</evidence>
<dbReference type="EMBL" id="CAJFCV020000001">
    <property type="protein sequence ID" value="CAG9080043.1"/>
    <property type="molecule type" value="Genomic_DNA"/>
</dbReference>
<dbReference type="Proteomes" id="UP000659654">
    <property type="component" value="Unassembled WGS sequence"/>
</dbReference>
<organism evidence="5 7">
    <name type="scientific">Bursaphelenchus xylophilus</name>
    <name type="common">Pinewood nematode worm</name>
    <name type="synonym">Aphelenchoides xylophilus</name>
    <dbReference type="NCBI Taxonomy" id="6326"/>
    <lineage>
        <taxon>Eukaryota</taxon>
        <taxon>Metazoa</taxon>
        <taxon>Ecdysozoa</taxon>
        <taxon>Nematoda</taxon>
        <taxon>Chromadorea</taxon>
        <taxon>Rhabditida</taxon>
        <taxon>Tylenchina</taxon>
        <taxon>Tylenchomorpha</taxon>
        <taxon>Aphelenchoidea</taxon>
        <taxon>Aphelenchoididae</taxon>
        <taxon>Bursaphelenchus</taxon>
    </lineage>
</organism>
<evidence type="ECO:0000256" key="2">
    <source>
        <dbReference type="SAM" id="SignalP"/>
    </source>
</evidence>
<reference evidence="7" key="1">
    <citation type="submission" date="2016-11" db="UniProtKB">
        <authorList>
            <consortium name="WormBaseParasite"/>
        </authorList>
    </citation>
    <scope>IDENTIFICATION</scope>
</reference>
<evidence type="ECO:0000313" key="7">
    <source>
        <dbReference type="WBParaSite" id="BXY_0674300.1"/>
    </source>
</evidence>
<dbReference type="eggNOG" id="ENOG502SXI0">
    <property type="taxonomic scope" value="Eukaryota"/>
</dbReference>
<evidence type="ECO:0000313" key="5">
    <source>
        <dbReference type="Proteomes" id="UP000095284"/>
    </source>
</evidence>
<proteinExistence type="predicted"/>
<feature type="domain" description="Saposin B-type" evidence="3">
    <location>
        <begin position="224"/>
        <end position="327"/>
    </location>
</feature>
<feature type="signal peptide" evidence="2">
    <location>
        <begin position="1"/>
        <end position="16"/>
    </location>
</feature>
<keyword evidence="1" id="KW-1015">Disulfide bond</keyword>
<dbReference type="OrthoDB" id="5861505at2759"/>
<dbReference type="Proteomes" id="UP000582659">
    <property type="component" value="Unassembled WGS sequence"/>
</dbReference>
<dbReference type="PROSITE" id="PS50015">
    <property type="entry name" value="SAP_B"/>
    <property type="match status" value="1"/>
</dbReference>
<sequence length="386" mass="43487">MFHGLLVAALLIGVSSERFRFPVEQCKEEVRGARERLKTVVQDLATEESENRLARLWNHLEKFGAINTDHSEEINEDCGERTPTLFPPMVFSKDGIEIPSIFGKTSEDDAYVQYMHMLHANLLDENKICNVNFQGLNSISEEQLYGAVTLFATNHASPICPICTYVVRLAVDTLVKNLDKLSEDIRHLIEAALKIMPPAETLCSGIIPICKDAYKNGTEYNSTECFKCSFCMTGSTLLQHNFLQDQKRVDGFGRMFEKLILNDFCTELCYAYPPGNSSKDSMFPNGISKQECIDKSELAYKTTIDIARHVLLPNNVCPVIGVCPPNATPNVLHCLHEYCIENQKKFSFLAVVCDMIPDHPEEADEYLNIASQKKKLRAATESRDEL</sequence>
<name>A0A1I7S168_BURXY</name>